<dbReference type="Proteomes" id="UP000092634">
    <property type="component" value="Unassembled WGS sequence"/>
</dbReference>
<reference evidence="1 2" key="1">
    <citation type="submission" date="2016-10" db="EMBL/GenBank/DDBJ databases">
        <title>Updated version of Genome Assembly of Janthinobacterium lividum ERGS5:01.</title>
        <authorList>
            <person name="Kumar R."/>
            <person name="Acharya V."/>
            <person name="Singh D."/>
        </authorList>
    </citation>
    <scope>NUCLEOTIDE SEQUENCE [LARGE SCALE GENOMIC DNA]</scope>
    <source>
        <strain evidence="1 2">ERGS5:01</strain>
    </source>
</reference>
<evidence type="ECO:0000313" key="1">
    <source>
        <dbReference type="EMBL" id="OFJ48625.1"/>
    </source>
</evidence>
<dbReference type="EMBL" id="MAQB02000001">
    <property type="protein sequence ID" value="OFJ48625.1"/>
    <property type="molecule type" value="Genomic_DNA"/>
</dbReference>
<evidence type="ECO:0000313" key="2">
    <source>
        <dbReference type="Proteomes" id="UP000092634"/>
    </source>
</evidence>
<name>A0A1E8PQV2_9BURK</name>
<comment type="caution">
    <text evidence="1">The sequence shown here is derived from an EMBL/GenBank/DDBJ whole genome shotgun (WGS) entry which is preliminary data.</text>
</comment>
<gene>
    <name evidence="1" type="ORF">BA896_006525</name>
</gene>
<proteinExistence type="predicted"/>
<accession>A0A1E8PQV2</accession>
<organism evidence="1 2">
    <name type="scientific">Janthinobacterium lividum</name>
    <dbReference type="NCBI Taxonomy" id="29581"/>
    <lineage>
        <taxon>Bacteria</taxon>
        <taxon>Pseudomonadati</taxon>
        <taxon>Pseudomonadota</taxon>
        <taxon>Betaproteobacteria</taxon>
        <taxon>Burkholderiales</taxon>
        <taxon>Oxalobacteraceae</taxon>
        <taxon>Janthinobacterium</taxon>
    </lineage>
</organism>
<sequence>MTATTSWSPRPAFVPGQQRLGRSDCKRFLGILHGHHPYHWTLHFEDLDPKRFEDLVRQLAYEFKPWRRLEATGRSGGDDGFDARGYEIVAREAEPSASAEEGETVEERSTFNEGIDDRLWLIQCKRERAIGPTALVKYLDDTVLGEDERLHGLVFTAACDFSKKARDGFAKKCREMEIEEWHLWGKAELEDRLFRPENDHLLFAYFGVSLTIRRRSQRADLRARLVMKRKTHRILKDRSHAALLLRSPDATEYPYIDDLADFKKNPQWMVWPYRGMSFDGLKFCVQRYFAYLSDDGKSWDAAMAVNDARSGTHDDPWLGEDGHDDKRQTIFEFWSNIPKANQAWVEVVGIVLFEDVLDIDDLGDECVQVPHVYAPFASGRRGPFKRFIAVVEAIDGWDGRSFYPEKMSDGRIEYFPAVVRELNDDSK</sequence>
<protein>
    <submittedName>
        <fullName evidence="1">Uncharacterized protein</fullName>
    </submittedName>
</protein>
<dbReference type="AlphaFoldDB" id="A0A1E8PQV2"/>